<name>A0ACB7S0A6_HYAAI</name>
<sequence>MQKMAEAEEDGRKSSDLQRTGPATAQILHESILKFSVDLYAQLQTQNRGGENLVFSPFSIAVALTMVLAGARKNTAEELASLLYVKDHSDKGHEHFPEFLSGLRGFAPDVEFYVASRVYSDRQFPVSKGYRSHLESSYGATVGSVDFKKDHKSIRLEANAWVSDQTATKIQDLLPPGIVNAGTALILLNAIYFKGFWKSPFRAADTAPRNFHLDSKNTVKVDTMFQVGESYRLGSSNELRARALEIPYRGGMMSMVILLPDGMEGLPFLERLLSWERLGSLLRCLKRSNNVQVSIPKLKLEQGHVLNDVLKSLGVADLFIPGVADLSGIFERGKPAVSGIVHKTFLQVDEEGTEAADAAAIVLCSAKSTRRPICFTVDHPFMFLIKSKEPDVILFIGSVRKP</sequence>
<organism evidence="1 2">
    <name type="scientific">Hyalomma asiaticum</name>
    <name type="common">Tick</name>
    <dbReference type="NCBI Taxonomy" id="266040"/>
    <lineage>
        <taxon>Eukaryota</taxon>
        <taxon>Metazoa</taxon>
        <taxon>Ecdysozoa</taxon>
        <taxon>Arthropoda</taxon>
        <taxon>Chelicerata</taxon>
        <taxon>Arachnida</taxon>
        <taxon>Acari</taxon>
        <taxon>Parasitiformes</taxon>
        <taxon>Ixodida</taxon>
        <taxon>Ixodoidea</taxon>
        <taxon>Ixodidae</taxon>
        <taxon>Hyalomminae</taxon>
        <taxon>Hyalomma</taxon>
    </lineage>
</organism>
<protein>
    <submittedName>
        <fullName evidence="1">Uncharacterized protein</fullName>
    </submittedName>
</protein>
<dbReference type="Proteomes" id="UP000821845">
    <property type="component" value="Chromosome 7"/>
</dbReference>
<evidence type="ECO:0000313" key="2">
    <source>
        <dbReference type="Proteomes" id="UP000821845"/>
    </source>
</evidence>
<dbReference type="EMBL" id="CM023487">
    <property type="protein sequence ID" value="KAH6927093.1"/>
    <property type="molecule type" value="Genomic_DNA"/>
</dbReference>
<reference evidence="1" key="1">
    <citation type="submission" date="2020-05" db="EMBL/GenBank/DDBJ databases">
        <title>Large-scale comparative analyses of tick genomes elucidate their genetic diversity and vector capacities.</title>
        <authorList>
            <person name="Jia N."/>
            <person name="Wang J."/>
            <person name="Shi W."/>
            <person name="Du L."/>
            <person name="Sun Y."/>
            <person name="Zhan W."/>
            <person name="Jiang J."/>
            <person name="Wang Q."/>
            <person name="Zhang B."/>
            <person name="Ji P."/>
            <person name="Sakyi L.B."/>
            <person name="Cui X."/>
            <person name="Yuan T."/>
            <person name="Jiang B."/>
            <person name="Yang W."/>
            <person name="Lam T.T.-Y."/>
            <person name="Chang Q."/>
            <person name="Ding S."/>
            <person name="Wang X."/>
            <person name="Zhu J."/>
            <person name="Ruan X."/>
            <person name="Zhao L."/>
            <person name="Wei J."/>
            <person name="Que T."/>
            <person name="Du C."/>
            <person name="Cheng J."/>
            <person name="Dai P."/>
            <person name="Han X."/>
            <person name="Huang E."/>
            <person name="Gao Y."/>
            <person name="Liu J."/>
            <person name="Shao H."/>
            <person name="Ye R."/>
            <person name="Li L."/>
            <person name="Wei W."/>
            <person name="Wang X."/>
            <person name="Wang C."/>
            <person name="Yang T."/>
            <person name="Huo Q."/>
            <person name="Li W."/>
            <person name="Guo W."/>
            <person name="Chen H."/>
            <person name="Zhou L."/>
            <person name="Ni X."/>
            <person name="Tian J."/>
            <person name="Zhou Y."/>
            <person name="Sheng Y."/>
            <person name="Liu T."/>
            <person name="Pan Y."/>
            <person name="Xia L."/>
            <person name="Li J."/>
            <person name="Zhao F."/>
            <person name="Cao W."/>
        </authorList>
    </citation>
    <scope>NUCLEOTIDE SEQUENCE</scope>
    <source>
        <strain evidence="1">Hyas-2018</strain>
    </source>
</reference>
<accession>A0ACB7S0A6</accession>
<evidence type="ECO:0000313" key="1">
    <source>
        <dbReference type="EMBL" id="KAH6927093.1"/>
    </source>
</evidence>
<proteinExistence type="predicted"/>
<comment type="caution">
    <text evidence="1">The sequence shown here is derived from an EMBL/GenBank/DDBJ whole genome shotgun (WGS) entry which is preliminary data.</text>
</comment>
<gene>
    <name evidence="1" type="ORF">HPB50_026759</name>
</gene>
<keyword evidence="2" id="KW-1185">Reference proteome</keyword>